<dbReference type="NCBIfam" id="NF033788">
    <property type="entry name" value="HTH_metalloreg"/>
    <property type="match status" value="1"/>
</dbReference>
<sequence length="130" mass="15059">MRKIQEQVAKNDSFFATCSILGTYWTAPSALAEPNRMAIVELLRDGPLTVGEIAKRLELSQPHASKHLKVLSDNGIVEVKPEANRRYYKLRPEPFQVIKFWATSFQKNLEKRLNLDDYVQELNNKRKNDE</sequence>
<evidence type="ECO:0000256" key="3">
    <source>
        <dbReference type="ARBA" id="ARBA00023163"/>
    </source>
</evidence>
<evidence type="ECO:0000256" key="1">
    <source>
        <dbReference type="ARBA" id="ARBA00023015"/>
    </source>
</evidence>
<dbReference type="EMBL" id="JBHTLT010000011">
    <property type="protein sequence ID" value="MFD1203844.1"/>
    <property type="molecule type" value="Genomic_DNA"/>
</dbReference>
<dbReference type="PANTHER" id="PTHR33154:SF33">
    <property type="entry name" value="TRANSCRIPTIONAL REPRESSOR SDPR"/>
    <property type="match status" value="1"/>
</dbReference>
<proteinExistence type="predicted"/>
<organism evidence="5 6">
    <name type="scientific">Sporosarcina contaminans</name>
    <dbReference type="NCBI Taxonomy" id="633403"/>
    <lineage>
        <taxon>Bacteria</taxon>
        <taxon>Bacillati</taxon>
        <taxon>Bacillota</taxon>
        <taxon>Bacilli</taxon>
        <taxon>Bacillales</taxon>
        <taxon>Caryophanaceae</taxon>
        <taxon>Sporosarcina</taxon>
    </lineage>
</organism>
<dbReference type="InterPro" id="IPR011991">
    <property type="entry name" value="ArsR-like_HTH"/>
</dbReference>
<comment type="caution">
    <text evidence="5">The sequence shown here is derived from an EMBL/GenBank/DDBJ whole genome shotgun (WGS) entry which is preliminary data.</text>
</comment>
<keyword evidence="3" id="KW-0804">Transcription</keyword>
<dbReference type="SUPFAM" id="SSF46785">
    <property type="entry name" value="Winged helix' DNA-binding domain"/>
    <property type="match status" value="1"/>
</dbReference>
<evidence type="ECO:0000313" key="6">
    <source>
        <dbReference type="Proteomes" id="UP001597231"/>
    </source>
</evidence>
<keyword evidence="1" id="KW-0805">Transcription regulation</keyword>
<accession>A0ABW3TUC4</accession>
<dbReference type="PANTHER" id="PTHR33154">
    <property type="entry name" value="TRANSCRIPTIONAL REGULATOR, ARSR FAMILY"/>
    <property type="match status" value="1"/>
</dbReference>
<evidence type="ECO:0000259" key="4">
    <source>
        <dbReference type="PROSITE" id="PS50987"/>
    </source>
</evidence>
<gene>
    <name evidence="5" type="ORF">ACFQ38_01700</name>
</gene>
<evidence type="ECO:0000313" key="5">
    <source>
        <dbReference type="EMBL" id="MFD1203844.1"/>
    </source>
</evidence>
<dbReference type="InterPro" id="IPR036390">
    <property type="entry name" value="WH_DNA-bd_sf"/>
</dbReference>
<dbReference type="CDD" id="cd00090">
    <property type="entry name" value="HTH_ARSR"/>
    <property type="match status" value="1"/>
</dbReference>
<dbReference type="Gene3D" id="1.10.10.10">
    <property type="entry name" value="Winged helix-like DNA-binding domain superfamily/Winged helix DNA-binding domain"/>
    <property type="match status" value="1"/>
</dbReference>
<feature type="domain" description="HTH arsR-type" evidence="4">
    <location>
        <begin position="16"/>
        <end position="112"/>
    </location>
</feature>
<dbReference type="Pfam" id="PF12840">
    <property type="entry name" value="HTH_20"/>
    <property type="match status" value="1"/>
</dbReference>
<name>A0ABW3TUC4_9BACL</name>
<dbReference type="PRINTS" id="PR00778">
    <property type="entry name" value="HTHARSR"/>
</dbReference>
<evidence type="ECO:0000256" key="2">
    <source>
        <dbReference type="ARBA" id="ARBA00023125"/>
    </source>
</evidence>
<keyword evidence="2" id="KW-0238">DNA-binding</keyword>
<dbReference type="Proteomes" id="UP001597231">
    <property type="component" value="Unassembled WGS sequence"/>
</dbReference>
<keyword evidence="6" id="KW-1185">Reference proteome</keyword>
<dbReference type="InterPro" id="IPR001845">
    <property type="entry name" value="HTH_ArsR_DNA-bd_dom"/>
</dbReference>
<protein>
    <submittedName>
        <fullName evidence="5">ArsR/SmtB family transcription factor</fullName>
    </submittedName>
</protein>
<dbReference type="SMART" id="SM00418">
    <property type="entry name" value="HTH_ARSR"/>
    <property type="match status" value="1"/>
</dbReference>
<dbReference type="RefSeq" id="WP_381479630.1">
    <property type="nucleotide sequence ID" value="NZ_JBHTLT010000011.1"/>
</dbReference>
<dbReference type="PROSITE" id="PS50987">
    <property type="entry name" value="HTH_ARSR_2"/>
    <property type="match status" value="1"/>
</dbReference>
<dbReference type="InterPro" id="IPR036388">
    <property type="entry name" value="WH-like_DNA-bd_sf"/>
</dbReference>
<dbReference type="InterPro" id="IPR051081">
    <property type="entry name" value="HTH_MetalResp_TranReg"/>
</dbReference>
<reference evidence="6" key="1">
    <citation type="journal article" date="2019" name="Int. J. Syst. Evol. Microbiol.">
        <title>The Global Catalogue of Microorganisms (GCM) 10K type strain sequencing project: providing services to taxonomists for standard genome sequencing and annotation.</title>
        <authorList>
            <consortium name="The Broad Institute Genomics Platform"/>
            <consortium name="The Broad Institute Genome Sequencing Center for Infectious Disease"/>
            <person name="Wu L."/>
            <person name="Ma J."/>
        </authorList>
    </citation>
    <scope>NUCLEOTIDE SEQUENCE [LARGE SCALE GENOMIC DNA]</scope>
    <source>
        <strain evidence="6">CCUG 53915</strain>
    </source>
</reference>